<dbReference type="OrthoDB" id="9810297at2"/>
<dbReference type="NCBIfam" id="TIGR00563">
    <property type="entry name" value="rsmB"/>
    <property type="match status" value="1"/>
</dbReference>
<dbReference type="FunFam" id="3.30.70.1170:FF:000002">
    <property type="entry name" value="Ribosomal RNA small subunit methyltransferase B"/>
    <property type="match status" value="1"/>
</dbReference>
<evidence type="ECO:0000256" key="4">
    <source>
        <dbReference type="ARBA" id="ARBA00012140"/>
    </source>
</evidence>
<evidence type="ECO:0000256" key="10">
    <source>
        <dbReference type="ARBA" id="ARBA00022884"/>
    </source>
</evidence>
<dbReference type="SUPFAM" id="SSF48013">
    <property type="entry name" value="NusB-like"/>
    <property type="match status" value="1"/>
</dbReference>
<dbReference type="GO" id="GO:0009383">
    <property type="term" value="F:rRNA (cytosine-C5-)-methyltransferase activity"/>
    <property type="evidence" value="ECO:0007669"/>
    <property type="project" value="TreeGrafter"/>
</dbReference>
<evidence type="ECO:0000256" key="8">
    <source>
        <dbReference type="ARBA" id="ARBA00022679"/>
    </source>
</evidence>
<dbReference type="Pfam" id="PF01029">
    <property type="entry name" value="NusB"/>
    <property type="match status" value="1"/>
</dbReference>
<feature type="domain" description="SAM-dependent MTase RsmB/NOP-type" evidence="15">
    <location>
        <begin position="173"/>
        <end position="438"/>
    </location>
</feature>
<dbReference type="FunFam" id="3.40.50.150:FF:000022">
    <property type="entry name" value="Ribosomal RNA small subunit methyltransferase B"/>
    <property type="match status" value="1"/>
</dbReference>
<dbReference type="GO" id="GO:0005829">
    <property type="term" value="C:cytosol"/>
    <property type="evidence" value="ECO:0007669"/>
    <property type="project" value="TreeGrafter"/>
</dbReference>
<dbReference type="Gene3D" id="1.10.287.730">
    <property type="entry name" value="Helix hairpin bin"/>
    <property type="match status" value="1"/>
</dbReference>
<keyword evidence="5" id="KW-0963">Cytoplasm</keyword>
<dbReference type="SUPFAM" id="SSF53335">
    <property type="entry name" value="S-adenosyl-L-methionine-dependent methyltransferases"/>
    <property type="match status" value="1"/>
</dbReference>
<keyword evidence="17" id="KW-1185">Reference proteome</keyword>
<feature type="binding site" evidence="14">
    <location>
        <begin position="263"/>
        <end position="269"/>
    </location>
    <ligand>
        <name>S-adenosyl-L-methionine</name>
        <dbReference type="ChEBI" id="CHEBI:59789"/>
    </ligand>
</feature>
<dbReference type="InterPro" id="IPR006027">
    <property type="entry name" value="NusB_RsmB_TIM44"/>
</dbReference>
<sequence>MDNKNSKASGADSRAAAARVLHRILNDGESLNTAFPAETAALAESDKRLAQAISYGVLRFLPALNRLVAAKLKQPLKGKLAILNSLLLVGAYQLYCLRTKDHAAVSATVEAAKRLKRKNHTGLVNGVLRQLLREAPDRDATDQRTLPEDELFNHPRWFVDAVKHDYPDHWQQILLANNQHPPMWLRVNLTKTNAHDYSNALAAEGINGYIDNEVASAIRLEKPCLVNSLPGFEEGTVSVQDKSAQLAGVLLQADDSHRVLDCCAAPGGKTLHLLETHSFKTPLTAIDVDAKRLQRVTENLARQNQPAEVICADVSDLDSWWDGQPFDRILLDAPCSGTGVIRRHPDIKWLRRKSDIDKLVVLQADILTTVWQALAAGGELLYATCSVLARENEQQINAFLASHDDASLIPINEHAEMLQKLPEPEGGDGFFYARLKKRP</sequence>
<dbReference type="InterPro" id="IPR035926">
    <property type="entry name" value="NusB-like_sf"/>
</dbReference>
<dbReference type="PANTHER" id="PTHR22807">
    <property type="entry name" value="NOP2 YEAST -RELATED NOL1/NOP2/FMU SUN DOMAIN-CONTAINING"/>
    <property type="match status" value="1"/>
</dbReference>
<comment type="subcellular location">
    <subcellularLocation>
        <location evidence="2">Cytoplasm</location>
    </subcellularLocation>
</comment>
<dbReference type="GO" id="GO:0006355">
    <property type="term" value="P:regulation of DNA-templated transcription"/>
    <property type="evidence" value="ECO:0007669"/>
    <property type="project" value="InterPro"/>
</dbReference>
<dbReference type="Gene3D" id="3.40.50.150">
    <property type="entry name" value="Vaccinia Virus protein VP39"/>
    <property type="match status" value="1"/>
</dbReference>
<comment type="caution">
    <text evidence="16">The sequence shown here is derived from an EMBL/GenBank/DDBJ whole genome shotgun (WGS) entry which is preliminary data.</text>
</comment>
<dbReference type="RefSeq" id="WP_133540770.1">
    <property type="nucleotide sequence ID" value="NZ_SNXI01000028.1"/>
</dbReference>
<evidence type="ECO:0000256" key="11">
    <source>
        <dbReference type="ARBA" id="ARBA00030399"/>
    </source>
</evidence>
<feature type="binding site" evidence="14">
    <location>
        <position position="313"/>
    </location>
    <ligand>
        <name>S-adenosyl-L-methionine</name>
        <dbReference type="ChEBI" id="CHEBI:59789"/>
    </ligand>
</feature>
<evidence type="ECO:0000256" key="1">
    <source>
        <dbReference type="ARBA" id="ARBA00002724"/>
    </source>
</evidence>
<dbReference type="PRINTS" id="PR02008">
    <property type="entry name" value="RCMTFAMILY"/>
</dbReference>
<dbReference type="EC" id="2.1.1.176" evidence="4"/>
<accession>A0A4R6NW86</accession>
<name>A0A4R6NW86_9GAMM</name>
<keyword evidence="7 14" id="KW-0489">Methyltransferase</keyword>
<evidence type="ECO:0000256" key="2">
    <source>
        <dbReference type="ARBA" id="ARBA00004496"/>
    </source>
</evidence>
<feature type="active site" description="Nucleophile" evidence="14">
    <location>
        <position position="385"/>
    </location>
</feature>
<gene>
    <name evidence="16" type="ORF">DEU29_12811</name>
</gene>
<keyword evidence="10 14" id="KW-0694">RNA-binding</keyword>
<keyword evidence="6" id="KW-0698">rRNA processing</keyword>
<dbReference type="InterPro" id="IPR049560">
    <property type="entry name" value="MeTrfase_RsmB-F_NOP2_cat"/>
</dbReference>
<dbReference type="NCBIfam" id="NF008149">
    <property type="entry name" value="PRK10901.1"/>
    <property type="match status" value="1"/>
</dbReference>
<dbReference type="GO" id="GO:0003723">
    <property type="term" value="F:RNA binding"/>
    <property type="evidence" value="ECO:0007669"/>
    <property type="project" value="UniProtKB-UniRule"/>
</dbReference>
<comment type="function">
    <text evidence="1">Specifically methylates the cytosine at position 967 (m5C967) of 16S rRNA.</text>
</comment>
<dbReference type="PROSITE" id="PS51686">
    <property type="entry name" value="SAM_MT_RSMB_NOP"/>
    <property type="match status" value="1"/>
</dbReference>
<evidence type="ECO:0000256" key="7">
    <source>
        <dbReference type="ARBA" id="ARBA00022603"/>
    </source>
</evidence>
<dbReference type="InterPro" id="IPR023267">
    <property type="entry name" value="RCMT"/>
</dbReference>
<dbReference type="GO" id="GO:0070475">
    <property type="term" value="P:rRNA base methylation"/>
    <property type="evidence" value="ECO:0007669"/>
    <property type="project" value="TreeGrafter"/>
</dbReference>
<dbReference type="InterPro" id="IPR054728">
    <property type="entry name" value="RsmB-like_ferredoxin"/>
</dbReference>
<evidence type="ECO:0000256" key="6">
    <source>
        <dbReference type="ARBA" id="ARBA00022552"/>
    </source>
</evidence>
<keyword evidence="9 14" id="KW-0949">S-adenosyl-L-methionine</keyword>
<dbReference type="Proteomes" id="UP000295531">
    <property type="component" value="Unassembled WGS sequence"/>
</dbReference>
<comment type="similarity">
    <text evidence="3 14">Belongs to the class I-like SAM-binding methyltransferase superfamily. RsmB/NOP family.</text>
</comment>
<dbReference type="Pfam" id="PF01189">
    <property type="entry name" value="Methyltr_RsmB-F"/>
    <property type="match status" value="1"/>
</dbReference>
<evidence type="ECO:0000256" key="9">
    <source>
        <dbReference type="ARBA" id="ARBA00022691"/>
    </source>
</evidence>
<proteinExistence type="inferred from homology"/>
<dbReference type="InterPro" id="IPR001678">
    <property type="entry name" value="MeTrfase_RsmB-F_NOP2_dom"/>
</dbReference>
<dbReference type="Pfam" id="PF22458">
    <property type="entry name" value="RsmF-B_ferredox"/>
    <property type="match status" value="1"/>
</dbReference>
<feature type="binding site" evidence="14">
    <location>
        <position position="287"/>
    </location>
    <ligand>
        <name>S-adenosyl-L-methionine</name>
        <dbReference type="ChEBI" id="CHEBI:59789"/>
    </ligand>
</feature>
<protein>
    <recommendedName>
        <fullName evidence="4">16S rRNA (cytosine(967)-C(5))-methyltransferase</fullName>
        <ecNumber evidence="4">2.1.1.176</ecNumber>
    </recommendedName>
    <alternativeName>
        <fullName evidence="11">16S rRNA m5C967 methyltransferase</fullName>
    </alternativeName>
    <alternativeName>
        <fullName evidence="12">rRNA (cytosine-C(5)-)-methyltransferase RsmB</fullName>
    </alternativeName>
</protein>
<dbReference type="AlphaFoldDB" id="A0A4R6NW86"/>
<dbReference type="Gene3D" id="3.30.70.1170">
    <property type="entry name" value="Sun protein, domain 3"/>
    <property type="match status" value="1"/>
</dbReference>
<evidence type="ECO:0000256" key="5">
    <source>
        <dbReference type="ARBA" id="ARBA00022490"/>
    </source>
</evidence>
<dbReference type="EMBL" id="SNXI01000028">
    <property type="protein sequence ID" value="TDP27568.1"/>
    <property type="molecule type" value="Genomic_DNA"/>
</dbReference>
<dbReference type="InterPro" id="IPR018314">
    <property type="entry name" value="RsmB/NOL1/NOP2-like_CS"/>
</dbReference>
<evidence type="ECO:0000256" key="3">
    <source>
        <dbReference type="ARBA" id="ARBA00007494"/>
    </source>
</evidence>
<evidence type="ECO:0000256" key="13">
    <source>
        <dbReference type="ARBA" id="ARBA00047283"/>
    </source>
</evidence>
<keyword evidence="8 14" id="KW-0808">Transferase</keyword>
<feature type="binding site" evidence="14">
    <location>
        <position position="332"/>
    </location>
    <ligand>
        <name>S-adenosyl-L-methionine</name>
        <dbReference type="ChEBI" id="CHEBI:59789"/>
    </ligand>
</feature>
<evidence type="ECO:0000313" key="17">
    <source>
        <dbReference type="Proteomes" id="UP000295531"/>
    </source>
</evidence>
<dbReference type="CDD" id="cd02440">
    <property type="entry name" value="AdoMet_MTases"/>
    <property type="match status" value="1"/>
</dbReference>
<dbReference type="InterPro" id="IPR004573">
    <property type="entry name" value="rRNA_ssu_MeTfrase_B"/>
</dbReference>
<evidence type="ECO:0000256" key="12">
    <source>
        <dbReference type="ARBA" id="ARBA00031088"/>
    </source>
</evidence>
<dbReference type="InterPro" id="IPR029063">
    <property type="entry name" value="SAM-dependent_MTases_sf"/>
</dbReference>
<evidence type="ECO:0000256" key="14">
    <source>
        <dbReference type="PROSITE-ProRule" id="PRU01023"/>
    </source>
</evidence>
<organism evidence="16 17">
    <name type="scientific">Idiomarina aquatica</name>
    <dbReference type="NCBI Taxonomy" id="1327752"/>
    <lineage>
        <taxon>Bacteria</taxon>
        <taxon>Pseudomonadati</taxon>
        <taxon>Pseudomonadota</taxon>
        <taxon>Gammaproteobacteria</taxon>
        <taxon>Alteromonadales</taxon>
        <taxon>Idiomarinaceae</taxon>
        <taxon>Idiomarina</taxon>
    </lineage>
</organism>
<comment type="catalytic activity">
    <reaction evidence="13">
        <text>cytidine(967) in 16S rRNA + S-adenosyl-L-methionine = 5-methylcytidine(967) in 16S rRNA + S-adenosyl-L-homocysteine + H(+)</text>
        <dbReference type="Rhea" id="RHEA:42748"/>
        <dbReference type="Rhea" id="RHEA-COMP:10219"/>
        <dbReference type="Rhea" id="RHEA-COMP:10220"/>
        <dbReference type="ChEBI" id="CHEBI:15378"/>
        <dbReference type="ChEBI" id="CHEBI:57856"/>
        <dbReference type="ChEBI" id="CHEBI:59789"/>
        <dbReference type="ChEBI" id="CHEBI:74483"/>
        <dbReference type="ChEBI" id="CHEBI:82748"/>
        <dbReference type="EC" id="2.1.1.176"/>
    </reaction>
</comment>
<reference evidence="16 17" key="1">
    <citation type="submission" date="2019-03" db="EMBL/GenBank/DDBJ databases">
        <title>Freshwater and sediment microbial communities from various areas in North America, analyzing microbe dynamics in response to fracking.</title>
        <authorList>
            <person name="Lamendella R."/>
        </authorList>
    </citation>
    <scope>NUCLEOTIDE SEQUENCE [LARGE SCALE GENOMIC DNA]</scope>
    <source>
        <strain evidence="16 17">18_TX</strain>
    </source>
</reference>
<dbReference type="PANTHER" id="PTHR22807:SF61">
    <property type="entry name" value="NOL1_NOP2_SUN FAMILY PROTEIN _ ANTITERMINATION NUSB DOMAIN-CONTAINING PROTEIN"/>
    <property type="match status" value="1"/>
</dbReference>
<evidence type="ECO:0000313" key="16">
    <source>
        <dbReference type="EMBL" id="TDP27568.1"/>
    </source>
</evidence>
<dbReference type="Gene3D" id="1.10.940.10">
    <property type="entry name" value="NusB-like"/>
    <property type="match status" value="1"/>
</dbReference>
<dbReference type="PROSITE" id="PS01153">
    <property type="entry name" value="NOL1_NOP2_SUN"/>
    <property type="match status" value="1"/>
</dbReference>
<evidence type="ECO:0000259" key="15">
    <source>
        <dbReference type="PROSITE" id="PS51686"/>
    </source>
</evidence>